<keyword evidence="2" id="KW-1185">Reference proteome</keyword>
<dbReference type="Proteomes" id="UP001055072">
    <property type="component" value="Unassembled WGS sequence"/>
</dbReference>
<dbReference type="EMBL" id="MU274904">
    <property type="protein sequence ID" value="KAI0091922.1"/>
    <property type="molecule type" value="Genomic_DNA"/>
</dbReference>
<accession>A0ACB8UC41</accession>
<evidence type="ECO:0000313" key="2">
    <source>
        <dbReference type="Proteomes" id="UP001055072"/>
    </source>
</evidence>
<comment type="caution">
    <text evidence="1">The sequence shown here is derived from an EMBL/GenBank/DDBJ whole genome shotgun (WGS) entry which is preliminary data.</text>
</comment>
<evidence type="ECO:0000313" key="1">
    <source>
        <dbReference type="EMBL" id="KAI0091922.1"/>
    </source>
</evidence>
<name>A0ACB8UC41_9APHY</name>
<sequence length="96" mass="10223">MNENMGVSKVNAKTVEQSGALAKLLVFSIALGVAPLGSYYLSLAYLWKGNSTYAAITAVALANIVLVAFIVMSVIEEKRGTTATAKQRPTETKKTQ</sequence>
<protein>
    <submittedName>
        <fullName evidence="1">Uncharacterized protein</fullName>
    </submittedName>
</protein>
<proteinExistence type="predicted"/>
<gene>
    <name evidence="1" type="ORF">BDY19DRAFT_1084272</name>
</gene>
<organism evidence="1 2">
    <name type="scientific">Irpex rosettiformis</name>
    <dbReference type="NCBI Taxonomy" id="378272"/>
    <lineage>
        <taxon>Eukaryota</taxon>
        <taxon>Fungi</taxon>
        <taxon>Dikarya</taxon>
        <taxon>Basidiomycota</taxon>
        <taxon>Agaricomycotina</taxon>
        <taxon>Agaricomycetes</taxon>
        <taxon>Polyporales</taxon>
        <taxon>Irpicaceae</taxon>
        <taxon>Irpex</taxon>
    </lineage>
</organism>
<reference evidence="1" key="1">
    <citation type="journal article" date="2021" name="Environ. Microbiol.">
        <title>Gene family expansions and transcriptome signatures uncover fungal adaptations to wood decay.</title>
        <authorList>
            <person name="Hage H."/>
            <person name="Miyauchi S."/>
            <person name="Viragh M."/>
            <person name="Drula E."/>
            <person name="Min B."/>
            <person name="Chaduli D."/>
            <person name="Navarro D."/>
            <person name="Favel A."/>
            <person name="Norest M."/>
            <person name="Lesage-Meessen L."/>
            <person name="Balint B."/>
            <person name="Merenyi Z."/>
            <person name="de Eugenio L."/>
            <person name="Morin E."/>
            <person name="Martinez A.T."/>
            <person name="Baldrian P."/>
            <person name="Stursova M."/>
            <person name="Martinez M.J."/>
            <person name="Novotny C."/>
            <person name="Magnuson J.K."/>
            <person name="Spatafora J.W."/>
            <person name="Maurice S."/>
            <person name="Pangilinan J."/>
            <person name="Andreopoulos W."/>
            <person name="LaButti K."/>
            <person name="Hundley H."/>
            <person name="Na H."/>
            <person name="Kuo A."/>
            <person name="Barry K."/>
            <person name="Lipzen A."/>
            <person name="Henrissat B."/>
            <person name="Riley R."/>
            <person name="Ahrendt S."/>
            <person name="Nagy L.G."/>
            <person name="Grigoriev I.V."/>
            <person name="Martin F."/>
            <person name="Rosso M.N."/>
        </authorList>
    </citation>
    <scope>NUCLEOTIDE SEQUENCE</scope>
    <source>
        <strain evidence="1">CBS 384.51</strain>
    </source>
</reference>